<dbReference type="EMBL" id="QAIC01000040">
    <property type="protein sequence ID" value="MDN4574114.1"/>
    <property type="molecule type" value="Genomic_DNA"/>
</dbReference>
<accession>A0AAW7MN53</accession>
<evidence type="ECO:0000313" key="3">
    <source>
        <dbReference type="Proteomes" id="UP001172788"/>
    </source>
</evidence>
<proteinExistence type="predicted"/>
<reference evidence="1" key="1">
    <citation type="submission" date="2018-04" db="EMBL/GenBank/DDBJ databases">
        <authorList>
            <person name="Jy Z."/>
        </authorList>
    </citation>
    <scope>NUCLEOTIDE SEQUENCE</scope>
    <source>
        <strain evidence="2">AS13</strain>
        <strain evidence="1">LA18</strain>
    </source>
</reference>
<organism evidence="1 4">
    <name type="scientific">Pandoraea cepalis</name>
    <dbReference type="NCBI Taxonomy" id="2508294"/>
    <lineage>
        <taxon>Bacteria</taxon>
        <taxon>Pseudomonadati</taxon>
        <taxon>Pseudomonadota</taxon>
        <taxon>Betaproteobacteria</taxon>
        <taxon>Burkholderiales</taxon>
        <taxon>Burkholderiaceae</taxon>
        <taxon>Pandoraea</taxon>
    </lineage>
</organism>
<evidence type="ECO:0000313" key="1">
    <source>
        <dbReference type="EMBL" id="MDN4574114.1"/>
    </source>
</evidence>
<dbReference type="Pfam" id="PF16155">
    <property type="entry name" value="PnbB"/>
    <property type="match status" value="1"/>
</dbReference>
<protein>
    <submittedName>
        <fullName evidence="1">DUF4863 domain-containing protein</fullName>
    </submittedName>
</protein>
<dbReference type="InterPro" id="IPR032345">
    <property type="entry name" value="PnbB"/>
</dbReference>
<name>A0AAW7MN53_9BURK</name>
<dbReference type="AlphaFoldDB" id="A0AAW7MN53"/>
<dbReference type="Proteomes" id="UP001172791">
    <property type="component" value="Unassembled WGS sequence"/>
</dbReference>
<evidence type="ECO:0000313" key="2">
    <source>
        <dbReference type="EMBL" id="MDN4579617.1"/>
    </source>
</evidence>
<comment type="caution">
    <text evidence="1">The sequence shown here is derived from an EMBL/GenBank/DDBJ whole genome shotgun (WGS) entry which is preliminary data.</text>
</comment>
<evidence type="ECO:0000313" key="4">
    <source>
        <dbReference type="Proteomes" id="UP001172791"/>
    </source>
</evidence>
<sequence>MLPTGKNKDALLALVYQLSEEIRGKPLDGALQEWLNRHYGPGTQRYESLARLIRLGVDEQWCAYVEIDGPDYRRGRIAEPVYETADMSVESGLLKDVKGQYHCHTKGEINMIVPLEPGSNFCGSSAGWRVFAPMSEHYPTVQGRALMMFFLPGGKIEYKDAP</sequence>
<dbReference type="EMBL" id="QAID01000043">
    <property type="protein sequence ID" value="MDN4579617.1"/>
    <property type="molecule type" value="Genomic_DNA"/>
</dbReference>
<gene>
    <name evidence="1" type="ORF">DBA34_12695</name>
    <name evidence="2" type="ORF">DBB29_16000</name>
</gene>
<dbReference type="Proteomes" id="UP001172788">
    <property type="component" value="Unassembled WGS sequence"/>
</dbReference>
<keyword evidence="3" id="KW-1185">Reference proteome</keyword>
<dbReference type="RefSeq" id="WP_301234917.1">
    <property type="nucleotide sequence ID" value="NZ_QAIC01000040.1"/>
</dbReference>